<dbReference type="OrthoDB" id="1852077at2"/>
<sequence length="75" mass="8730">MRKLIRCANQYIWESDWRFISLLKFCLLSLGICIGLRIPNPKKKTVFTIAAITFMVSYIPLMARFVQILCADEES</sequence>
<dbReference type="PATRIC" id="fig|742734.4.peg.2598"/>
<evidence type="ECO:0008006" key="4">
    <source>
        <dbReference type="Google" id="ProtNLM"/>
    </source>
</evidence>
<keyword evidence="1" id="KW-0812">Transmembrane</keyword>
<feature type="transmembrane region" description="Helical" evidence="1">
    <location>
        <begin position="45"/>
        <end position="66"/>
    </location>
</feature>
<reference evidence="2 3" key="1">
    <citation type="submission" date="2011-04" db="EMBL/GenBank/DDBJ databases">
        <title>The Genome Sequence of Clostridium citroniae WAL-19142.</title>
        <authorList>
            <consortium name="The Broad Institute Genome Sequencing Platform"/>
            <person name="Earl A."/>
            <person name="Ward D."/>
            <person name="Feldgarden M."/>
            <person name="Gevers D."/>
            <person name="Warren Y.A."/>
            <person name="Tyrrell K.L."/>
            <person name="Citron D.M."/>
            <person name="Goldstein E.J."/>
            <person name="Daigneault M."/>
            <person name="Allen-Vercoe E."/>
            <person name="Young S.K."/>
            <person name="Zeng Q."/>
            <person name="Gargeya S."/>
            <person name="Fitzgerald M."/>
            <person name="Haas B."/>
            <person name="Abouelleil A."/>
            <person name="Alvarado L."/>
            <person name="Arachchi H.M."/>
            <person name="Berlin A."/>
            <person name="Brown A."/>
            <person name="Chapman S.B."/>
            <person name="Chen Z."/>
            <person name="Dunbar C."/>
            <person name="Freedman E."/>
            <person name="Gearin G."/>
            <person name="Gellesch M."/>
            <person name="Goldberg J."/>
            <person name="Griggs A."/>
            <person name="Gujja S."/>
            <person name="Heilman E.R."/>
            <person name="Heiman D."/>
            <person name="Howarth C."/>
            <person name="Larson L."/>
            <person name="Lui A."/>
            <person name="MacDonald P.J."/>
            <person name="Mehta T."/>
            <person name="Montmayeur A."/>
            <person name="Murphy C."/>
            <person name="Neiman D."/>
            <person name="Pearson M."/>
            <person name="Priest M."/>
            <person name="Roberts A."/>
            <person name="Saif S."/>
            <person name="Shea T."/>
            <person name="Shenoy N."/>
            <person name="Sisk P."/>
            <person name="Stolte C."/>
            <person name="Sykes S."/>
            <person name="White J."/>
            <person name="Yandava C."/>
            <person name="Wortman J."/>
            <person name="Nusbaum C."/>
            <person name="Birren B."/>
        </authorList>
    </citation>
    <scope>NUCLEOTIDE SEQUENCE [LARGE SCALE GENOMIC DNA]</scope>
    <source>
        <strain evidence="2 3">WAL-19142</strain>
    </source>
</reference>
<keyword evidence="1" id="KW-1133">Transmembrane helix</keyword>
<dbReference type="GeneID" id="93164073"/>
<dbReference type="AlphaFoldDB" id="A0A0J9C5I5"/>
<proteinExistence type="predicted"/>
<evidence type="ECO:0000313" key="3">
    <source>
        <dbReference type="Proteomes" id="UP000037392"/>
    </source>
</evidence>
<organism evidence="2 3">
    <name type="scientific">[Clostridium] citroniae WAL-19142</name>
    <dbReference type="NCBI Taxonomy" id="742734"/>
    <lineage>
        <taxon>Bacteria</taxon>
        <taxon>Bacillati</taxon>
        <taxon>Bacillota</taxon>
        <taxon>Clostridia</taxon>
        <taxon>Lachnospirales</taxon>
        <taxon>Lachnospiraceae</taxon>
        <taxon>Enterocloster</taxon>
    </lineage>
</organism>
<dbReference type="EMBL" id="ADLK01000020">
    <property type="protein sequence ID" value="KMW19676.1"/>
    <property type="molecule type" value="Genomic_DNA"/>
</dbReference>
<name>A0A0J9C5I5_9FIRM</name>
<evidence type="ECO:0000313" key="2">
    <source>
        <dbReference type="EMBL" id="KMW19676.1"/>
    </source>
</evidence>
<gene>
    <name evidence="2" type="ORF">HMPREF9470_02416</name>
</gene>
<evidence type="ECO:0000256" key="1">
    <source>
        <dbReference type="SAM" id="Phobius"/>
    </source>
</evidence>
<dbReference type="Proteomes" id="UP000037392">
    <property type="component" value="Unassembled WGS sequence"/>
</dbReference>
<keyword evidence="1" id="KW-0472">Membrane</keyword>
<protein>
    <recommendedName>
        <fullName evidence="4">Permease of phosphate ABC transporter</fullName>
    </recommendedName>
</protein>
<accession>A0A0J9C5I5</accession>
<comment type="caution">
    <text evidence="2">The sequence shown here is derived from an EMBL/GenBank/DDBJ whole genome shotgun (WGS) entry which is preliminary data.</text>
</comment>
<dbReference type="RefSeq" id="WP_048929934.1">
    <property type="nucleotide sequence ID" value="NZ_KQ235878.1"/>
</dbReference>